<comment type="caution">
    <text evidence="1">The sequence shown here is derived from an EMBL/GenBank/DDBJ whole genome shotgun (WGS) entry which is preliminary data.</text>
</comment>
<proteinExistence type="predicted"/>
<organism evidence="1 2">
    <name type="scientific">Streptomyces vulcanius</name>
    <dbReference type="NCBI Taxonomy" id="1441876"/>
    <lineage>
        <taxon>Bacteria</taxon>
        <taxon>Bacillati</taxon>
        <taxon>Actinomycetota</taxon>
        <taxon>Actinomycetes</taxon>
        <taxon>Kitasatosporales</taxon>
        <taxon>Streptomycetaceae</taxon>
        <taxon>Streptomyces</taxon>
    </lineage>
</organism>
<dbReference type="EMBL" id="JBHSFK010000082">
    <property type="protein sequence ID" value="MFC4508437.1"/>
    <property type="molecule type" value="Genomic_DNA"/>
</dbReference>
<gene>
    <name evidence="1" type="ORF">ACFPIH_55190</name>
</gene>
<dbReference type="Proteomes" id="UP001595839">
    <property type="component" value="Unassembled WGS sequence"/>
</dbReference>
<protein>
    <submittedName>
        <fullName evidence="1">Uncharacterized protein</fullName>
    </submittedName>
</protein>
<evidence type="ECO:0000313" key="1">
    <source>
        <dbReference type="EMBL" id="MFC4508437.1"/>
    </source>
</evidence>
<name>A0ABV9BBE7_9ACTN</name>
<reference evidence="2" key="1">
    <citation type="journal article" date="2019" name="Int. J. Syst. Evol. Microbiol.">
        <title>The Global Catalogue of Microorganisms (GCM) 10K type strain sequencing project: providing services to taxonomists for standard genome sequencing and annotation.</title>
        <authorList>
            <consortium name="The Broad Institute Genomics Platform"/>
            <consortium name="The Broad Institute Genome Sequencing Center for Infectious Disease"/>
            <person name="Wu L."/>
            <person name="Ma J."/>
        </authorList>
    </citation>
    <scope>NUCLEOTIDE SEQUENCE [LARGE SCALE GENOMIC DNA]</scope>
    <source>
        <strain evidence="2">CGMCC 4.7177</strain>
    </source>
</reference>
<sequence>MSRGLGRVQRAVLAYVRSEPGGLSTVDGTPLAASVSGLARVVYGVEQPTDAQRAAVRRAVRRLEAGGHVEVHRRPVGRTYTQQRAHPRFWPPRYDRRLAVCTGEDGCPGCAAGDRPSMYFDADVVAMFIEHFGSLAEGDRQLWRATAHGWHLYPVPLPRPADDYHTYEVEITELCVRRALTDEEHAQAEHRLRAFIRPHVDAIRAARQGR</sequence>
<dbReference type="RefSeq" id="WP_381187164.1">
    <property type="nucleotide sequence ID" value="NZ_JBHSFK010000082.1"/>
</dbReference>
<keyword evidence="2" id="KW-1185">Reference proteome</keyword>
<evidence type="ECO:0000313" key="2">
    <source>
        <dbReference type="Proteomes" id="UP001595839"/>
    </source>
</evidence>
<accession>A0ABV9BBE7</accession>